<evidence type="ECO:0000256" key="1">
    <source>
        <dbReference type="ARBA" id="ARBA00004123"/>
    </source>
</evidence>
<evidence type="ECO:0000256" key="3">
    <source>
        <dbReference type="ARBA" id="ARBA00023015"/>
    </source>
</evidence>
<reference evidence="7 8" key="1">
    <citation type="submission" date="2018-06" db="EMBL/GenBank/DDBJ databases">
        <title>Whole genome sequencing of Candida tropicalis (genome annotated by CSBL at Korea University).</title>
        <authorList>
            <person name="Ahn J."/>
        </authorList>
    </citation>
    <scope>NUCLEOTIDE SEQUENCE [LARGE SCALE GENOMIC DNA]</scope>
    <source>
        <strain evidence="7 8">ATCC 20962</strain>
    </source>
</reference>
<dbReference type="GO" id="GO:0051123">
    <property type="term" value="P:RNA polymerase II preinitiation complex assembly"/>
    <property type="evidence" value="ECO:0007669"/>
    <property type="project" value="TreeGrafter"/>
</dbReference>
<keyword evidence="5" id="KW-0539">Nucleus</keyword>
<dbReference type="CDD" id="cd07979">
    <property type="entry name" value="HFD_TAF9"/>
    <property type="match status" value="1"/>
</dbReference>
<feature type="region of interest" description="Disordered" evidence="6">
    <location>
        <begin position="198"/>
        <end position="222"/>
    </location>
</feature>
<evidence type="ECO:0000256" key="4">
    <source>
        <dbReference type="ARBA" id="ARBA00023163"/>
    </source>
</evidence>
<feature type="region of interest" description="Disordered" evidence="6">
    <location>
        <begin position="1"/>
        <end position="63"/>
    </location>
</feature>
<keyword evidence="3" id="KW-0805">Transcription regulation</keyword>
<dbReference type="InterPro" id="IPR003162">
    <property type="entry name" value="TFIID-31"/>
</dbReference>
<keyword evidence="7" id="KW-0648">Protein biosynthesis</keyword>
<dbReference type="GO" id="GO:0000124">
    <property type="term" value="C:SAGA complex"/>
    <property type="evidence" value="ECO:0007669"/>
    <property type="project" value="TreeGrafter"/>
</dbReference>
<dbReference type="GO" id="GO:0005669">
    <property type="term" value="C:transcription factor TFIID complex"/>
    <property type="evidence" value="ECO:0007669"/>
    <property type="project" value="TreeGrafter"/>
</dbReference>
<comment type="similarity">
    <text evidence="2">Belongs to the TAF9 family.</text>
</comment>
<comment type="caution">
    <text evidence="7">The sequence shown here is derived from an EMBL/GenBank/DDBJ whole genome shotgun (WGS) entry which is preliminary data.</text>
</comment>
<sequence length="222" mass="24996">MSAEPSENNHNTSTASGDQKSDSQQPSTANTVATSTNSSSNNNNNNNNNQTQPTTSTQLPQEKKEKIIPRDVRLLHLIFATHAVHNYQDHVPLQLMDFAHRYTKSVLKDALVYNDHSKPVNTNTNLNTNSNTTVNTDDIRLAIAARSNYQFKPVPPKELLLELAQERNSKPLPPVIPRWGLNLPPEKYCLTAKDWDSIYDEPDEDNPGQQQSLQKSKKLRTK</sequence>
<feature type="compositionally biased region" description="Low complexity" evidence="6">
    <location>
        <begin position="26"/>
        <end position="57"/>
    </location>
</feature>
<dbReference type="GO" id="GO:0003743">
    <property type="term" value="F:translation initiation factor activity"/>
    <property type="evidence" value="ECO:0007669"/>
    <property type="project" value="UniProtKB-KW"/>
</dbReference>
<dbReference type="InterPro" id="IPR051431">
    <property type="entry name" value="TFIID_subunit_9"/>
</dbReference>
<dbReference type="STRING" id="5486.A0A367Y3N2"/>
<dbReference type="InterPro" id="IPR009072">
    <property type="entry name" value="Histone-fold"/>
</dbReference>
<evidence type="ECO:0000256" key="5">
    <source>
        <dbReference type="ARBA" id="ARBA00023242"/>
    </source>
</evidence>
<evidence type="ECO:0000256" key="6">
    <source>
        <dbReference type="SAM" id="MobiDB-lite"/>
    </source>
</evidence>
<proteinExistence type="inferred from homology"/>
<accession>A0A367Y3N2</accession>
<dbReference type="GO" id="GO:0003713">
    <property type="term" value="F:transcription coactivator activity"/>
    <property type="evidence" value="ECO:0007669"/>
    <property type="project" value="TreeGrafter"/>
</dbReference>
<name>A0A367Y3N2_9ASCO</name>
<comment type="subcellular location">
    <subcellularLocation>
        <location evidence="1">Nucleus</location>
    </subcellularLocation>
</comment>
<dbReference type="GO" id="GO:0016251">
    <property type="term" value="F:RNA polymerase II general transcription initiation factor activity"/>
    <property type="evidence" value="ECO:0007669"/>
    <property type="project" value="TreeGrafter"/>
</dbReference>
<dbReference type="GO" id="GO:0046982">
    <property type="term" value="F:protein heterodimerization activity"/>
    <property type="evidence" value="ECO:0007669"/>
    <property type="project" value="InterPro"/>
</dbReference>
<evidence type="ECO:0000313" key="8">
    <source>
        <dbReference type="Proteomes" id="UP000253472"/>
    </source>
</evidence>
<protein>
    <submittedName>
        <fullName evidence="7">Transcription initiation factor TFIID subunit 9</fullName>
    </submittedName>
</protein>
<dbReference type="Proteomes" id="UP000253472">
    <property type="component" value="Unassembled WGS sequence"/>
</dbReference>
<evidence type="ECO:0000313" key="7">
    <source>
        <dbReference type="EMBL" id="RCK60474.1"/>
    </source>
</evidence>
<dbReference type="FunFam" id="1.10.20.10:FF:000064">
    <property type="entry name" value="Transcription initiation factor TFIID subunit 9"/>
    <property type="match status" value="1"/>
</dbReference>
<dbReference type="EMBL" id="QLNQ01000026">
    <property type="protein sequence ID" value="RCK60474.1"/>
    <property type="molecule type" value="Genomic_DNA"/>
</dbReference>
<keyword evidence="7" id="KW-0396">Initiation factor</keyword>
<dbReference type="PANTHER" id="PTHR48068:SF4">
    <property type="entry name" value="TATA-BOX BINDING PROTEIN ASSOCIATED FACTOR 9"/>
    <property type="match status" value="1"/>
</dbReference>
<gene>
    <name evidence="7" type="primary">TAF9_0</name>
    <name evidence="7" type="ORF">Cantr_08023</name>
</gene>
<dbReference type="SUPFAM" id="SSF47113">
    <property type="entry name" value="Histone-fold"/>
    <property type="match status" value="1"/>
</dbReference>
<dbReference type="OrthoDB" id="341924at2759"/>
<keyword evidence="8" id="KW-1185">Reference proteome</keyword>
<evidence type="ECO:0000256" key="2">
    <source>
        <dbReference type="ARBA" id="ARBA00007646"/>
    </source>
</evidence>
<feature type="compositionally biased region" description="Polar residues" evidence="6">
    <location>
        <begin position="1"/>
        <end position="25"/>
    </location>
</feature>
<dbReference type="Pfam" id="PF02291">
    <property type="entry name" value="TFIID-31kDa"/>
    <property type="match status" value="1"/>
</dbReference>
<keyword evidence="4" id="KW-0804">Transcription</keyword>
<dbReference type="AlphaFoldDB" id="A0A367Y3N2"/>
<dbReference type="Gene3D" id="1.10.20.10">
    <property type="entry name" value="Histone, subunit A"/>
    <property type="match status" value="1"/>
</dbReference>
<organism evidence="7 8">
    <name type="scientific">Candida viswanathii</name>
    <dbReference type="NCBI Taxonomy" id="5486"/>
    <lineage>
        <taxon>Eukaryota</taxon>
        <taxon>Fungi</taxon>
        <taxon>Dikarya</taxon>
        <taxon>Ascomycota</taxon>
        <taxon>Saccharomycotina</taxon>
        <taxon>Pichiomycetes</taxon>
        <taxon>Debaryomycetaceae</taxon>
        <taxon>Candida/Lodderomyces clade</taxon>
        <taxon>Candida</taxon>
    </lineage>
</organism>
<dbReference type="PANTHER" id="PTHR48068">
    <property type="entry name" value="TAF9 RNA POLYMERASE II, TATA BOX-BINDING PROTEIN (TBP)-ASSOCIATED FACTOR"/>
    <property type="match status" value="1"/>
</dbReference>